<dbReference type="AlphaFoldDB" id="M7BYQ6"/>
<evidence type="ECO:0000313" key="3">
    <source>
        <dbReference type="EMBL" id="EMP42329.1"/>
    </source>
</evidence>
<dbReference type="PANTHER" id="PTHR33488:SF2">
    <property type="entry name" value="EARLY ENDOSOME ANTIGEN 1-LIKE"/>
    <property type="match status" value="1"/>
</dbReference>
<feature type="coiled-coil region" evidence="1">
    <location>
        <begin position="693"/>
        <end position="754"/>
    </location>
</feature>
<keyword evidence="4" id="KW-1185">Reference proteome</keyword>
<feature type="region of interest" description="Disordered" evidence="2">
    <location>
        <begin position="461"/>
        <end position="481"/>
    </location>
</feature>
<feature type="coiled-coil region" evidence="1">
    <location>
        <begin position="124"/>
        <end position="166"/>
    </location>
</feature>
<evidence type="ECO:0000256" key="2">
    <source>
        <dbReference type="SAM" id="MobiDB-lite"/>
    </source>
</evidence>
<name>M7BYQ6_CHEMY</name>
<dbReference type="PROSITE" id="PS51257">
    <property type="entry name" value="PROKAR_LIPOPROTEIN"/>
    <property type="match status" value="1"/>
</dbReference>
<dbReference type="EMBL" id="KB476078">
    <property type="protein sequence ID" value="EMP42329.1"/>
    <property type="molecule type" value="Genomic_DNA"/>
</dbReference>
<protein>
    <submittedName>
        <fullName evidence="3">Uncharacterized protein</fullName>
    </submittedName>
</protein>
<feature type="coiled-coil region" evidence="1">
    <location>
        <begin position="537"/>
        <end position="584"/>
    </location>
</feature>
<accession>M7BYQ6</accession>
<evidence type="ECO:0000256" key="1">
    <source>
        <dbReference type="SAM" id="Coils"/>
    </source>
</evidence>
<sequence>MAVCKMGQCWVNVTGLTSCYRRDEVRCEQKDRMSPVSGSLSMAFLTYDQQRMIARGMKSLVSLADKLSSSSEKPRDQEIQKDAHRAWEEMKAVESQLEIQKQTTDSQYVGLMDKKSDLNNEMNKRKLSQDLLQIQRKYHEKTNEHAQEMVTRARKHLSKLSELQEKVRQEEKWHKIARNIALLFMPLSTLMGQRPRLHKGKTELFMVVLALNLKQLPTPGVGFEDLTPTRVLVGIGVVPGANLFPYIVQGAEVPNQRSVCSLGDEASKRATHRRQSQTVPKSELTISKADELWKETQSMMKPYTNWEESLKPASIVITNMEQLMSISVGGGDVFINENLPELPKSFAAFLAHVNIQVWWSLNNTQKIMNKINGHFTGIPRKMAETVLDFSQEEAGKPSSLSQLGSIQKASEKCNDLTQALNNTFSPVISLIEKLLQACENAKQGYEVELTSVRKRKADIRVKPVKEESQQEQRKRRQQWESDFQKYKETIPTSGKLIGLVLLQNFKRCLTDPGVALGPVFTEQDGTEMTDNHYLGVKEKWEQLMSNLEEEERIFQSTKKENEELMKTECDIKKYDAEEKQLEIAGRVLGQGMEALKSMKKQWDNILPFFEMISTETESCFREYLDSVKCFQQLTSPSTMDPIYTQAFRASSMALFVYVISDTYVKASNKHLMPLLEELKRISTKSSYDSFKSRNKIEETQRNISSLVQEKEEEFKNTVKDQMEIIKKKIRKKQLPVSEEKLKKIEDAMQQALRKLSMQ</sequence>
<proteinExistence type="predicted"/>
<keyword evidence="1" id="KW-0175">Coiled coil</keyword>
<reference evidence="4" key="1">
    <citation type="journal article" date="2013" name="Nat. Genet.">
        <title>The draft genomes of soft-shell turtle and green sea turtle yield insights into the development and evolution of the turtle-specific body plan.</title>
        <authorList>
            <person name="Wang Z."/>
            <person name="Pascual-Anaya J."/>
            <person name="Zadissa A."/>
            <person name="Li W."/>
            <person name="Niimura Y."/>
            <person name="Huang Z."/>
            <person name="Li C."/>
            <person name="White S."/>
            <person name="Xiong Z."/>
            <person name="Fang D."/>
            <person name="Wang B."/>
            <person name="Ming Y."/>
            <person name="Chen Y."/>
            <person name="Zheng Y."/>
            <person name="Kuraku S."/>
            <person name="Pignatelli M."/>
            <person name="Herrero J."/>
            <person name="Beal K."/>
            <person name="Nozawa M."/>
            <person name="Li Q."/>
            <person name="Wang J."/>
            <person name="Zhang H."/>
            <person name="Yu L."/>
            <person name="Shigenobu S."/>
            <person name="Wang J."/>
            <person name="Liu J."/>
            <person name="Flicek P."/>
            <person name="Searle S."/>
            <person name="Wang J."/>
            <person name="Kuratani S."/>
            <person name="Yin Y."/>
            <person name="Aken B."/>
            <person name="Zhang G."/>
            <person name="Irie N."/>
        </authorList>
    </citation>
    <scope>NUCLEOTIDE SEQUENCE [LARGE SCALE GENOMIC DNA]</scope>
</reference>
<gene>
    <name evidence="3" type="ORF">UY3_00407</name>
</gene>
<organism evidence="3 4">
    <name type="scientific">Chelonia mydas</name>
    <name type="common">Green sea-turtle</name>
    <name type="synonym">Chelonia agassizi</name>
    <dbReference type="NCBI Taxonomy" id="8469"/>
    <lineage>
        <taxon>Eukaryota</taxon>
        <taxon>Metazoa</taxon>
        <taxon>Chordata</taxon>
        <taxon>Craniata</taxon>
        <taxon>Vertebrata</taxon>
        <taxon>Euteleostomi</taxon>
        <taxon>Archelosauria</taxon>
        <taxon>Testudinata</taxon>
        <taxon>Testudines</taxon>
        <taxon>Cryptodira</taxon>
        <taxon>Durocryptodira</taxon>
        <taxon>Americhelydia</taxon>
        <taxon>Chelonioidea</taxon>
        <taxon>Cheloniidae</taxon>
        <taxon>Chelonia</taxon>
    </lineage>
</organism>
<evidence type="ECO:0000313" key="4">
    <source>
        <dbReference type="Proteomes" id="UP000031443"/>
    </source>
</evidence>
<dbReference type="PANTHER" id="PTHR33488">
    <property type="entry name" value="ZGC:162509"/>
    <property type="match status" value="1"/>
</dbReference>
<dbReference type="Proteomes" id="UP000031443">
    <property type="component" value="Unassembled WGS sequence"/>
</dbReference>
<dbReference type="STRING" id="8469.M7BYQ6"/>